<dbReference type="EMBL" id="RZNX01000001">
    <property type="protein sequence ID" value="RUT36173.1"/>
    <property type="molecule type" value="Genomic_DNA"/>
</dbReference>
<evidence type="ECO:0000313" key="3">
    <source>
        <dbReference type="EMBL" id="RUT36173.1"/>
    </source>
</evidence>
<keyword evidence="2" id="KW-0472">Membrane</keyword>
<dbReference type="Proteomes" id="UP000272464">
    <property type="component" value="Unassembled WGS sequence"/>
</dbReference>
<dbReference type="InterPro" id="IPR024232">
    <property type="entry name" value="SpoIIIAH"/>
</dbReference>
<organism evidence="3 4">
    <name type="scientific">Paenibacillus zeisoli</name>
    <dbReference type="NCBI Taxonomy" id="2496267"/>
    <lineage>
        <taxon>Bacteria</taxon>
        <taxon>Bacillati</taxon>
        <taxon>Bacillota</taxon>
        <taxon>Bacilli</taxon>
        <taxon>Bacillales</taxon>
        <taxon>Paenibacillaceae</taxon>
        <taxon>Paenibacillus</taxon>
    </lineage>
</organism>
<dbReference type="AlphaFoldDB" id="A0A433XPZ7"/>
<keyword evidence="4" id="KW-1185">Reference proteome</keyword>
<proteinExistence type="predicted"/>
<feature type="transmembrane region" description="Helical" evidence="2">
    <location>
        <begin position="7"/>
        <end position="26"/>
    </location>
</feature>
<keyword evidence="2" id="KW-1133">Transmembrane helix</keyword>
<feature type="compositionally biased region" description="Basic and acidic residues" evidence="1">
    <location>
        <begin position="47"/>
        <end position="63"/>
    </location>
</feature>
<evidence type="ECO:0000313" key="4">
    <source>
        <dbReference type="Proteomes" id="UP000272464"/>
    </source>
</evidence>
<dbReference type="Gene3D" id="1.10.287.4300">
    <property type="entry name" value="Stage III sporulation protein AH-like"/>
    <property type="match status" value="1"/>
</dbReference>
<evidence type="ECO:0000256" key="2">
    <source>
        <dbReference type="SAM" id="Phobius"/>
    </source>
</evidence>
<sequence>MKTNRQTIWLVSMLSLMVILSAYYLFTEDSAVKAPKVAEGQQVSVQDKTDAKDTALTQAKDDVIVADVTDSSDKTPAADPSASDNTKKDTAKKDSAAGDDKSAADKTTKDNKSAVTTDDQQKDAEVLKKIEAQGTAGNDAITNYQYQREVENNKLYDKLTQTIADQTKSAEESAKAQKELTALEDKESKISDIEGKLQQQYANAVVTEKDDQYTVVVLSDKLEAKQAVNIVDLMIKELGVTQDKVKVQYVTQ</sequence>
<accession>A0A433XPZ7</accession>
<evidence type="ECO:0000256" key="1">
    <source>
        <dbReference type="SAM" id="MobiDB-lite"/>
    </source>
</evidence>
<gene>
    <name evidence="3" type="ORF">EJP77_04070</name>
</gene>
<feature type="region of interest" description="Disordered" evidence="1">
    <location>
        <begin position="36"/>
        <end position="123"/>
    </location>
</feature>
<dbReference type="RefSeq" id="WP_127197868.1">
    <property type="nucleotide sequence ID" value="NZ_RZNX01000001.1"/>
</dbReference>
<dbReference type="InterPro" id="IPR038503">
    <property type="entry name" value="SpoIIIAH_sf"/>
</dbReference>
<dbReference type="OrthoDB" id="2665883at2"/>
<reference evidence="3 4" key="1">
    <citation type="submission" date="2018-12" db="EMBL/GenBank/DDBJ databases">
        <authorList>
            <person name="Sun L."/>
            <person name="Chen Z."/>
        </authorList>
    </citation>
    <scope>NUCLEOTIDE SEQUENCE [LARGE SCALE GENOMIC DNA]</scope>
    <source>
        <strain evidence="3 4">3-5-3</strain>
    </source>
</reference>
<feature type="compositionally biased region" description="Basic and acidic residues" evidence="1">
    <location>
        <begin position="85"/>
        <end position="112"/>
    </location>
</feature>
<protein>
    <submittedName>
        <fullName evidence="3">SpoIIIAH-like family protein</fullName>
    </submittedName>
</protein>
<name>A0A433XPZ7_9BACL</name>
<dbReference type="Pfam" id="PF12685">
    <property type="entry name" value="SpoIIIAH"/>
    <property type="match status" value="1"/>
</dbReference>
<comment type="caution">
    <text evidence="3">The sequence shown here is derived from an EMBL/GenBank/DDBJ whole genome shotgun (WGS) entry which is preliminary data.</text>
</comment>
<keyword evidence="2" id="KW-0812">Transmembrane</keyword>